<evidence type="ECO:0000256" key="1">
    <source>
        <dbReference type="ARBA" id="ARBA00022448"/>
    </source>
</evidence>
<evidence type="ECO:0000256" key="8">
    <source>
        <dbReference type="ARBA" id="ARBA00023136"/>
    </source>
</evidence>
<dbReference type="Pfam" id="PF03814">
    <property type="entry name" value="KdpA"/>
    <property type="match status" value="1"/>
</dbReference>
<accession>A0ABR7NGG5</accession>
<evidence type="ECO:0000256" key="6">
    <source>
        <dbReference type="ARBA" id="ARBA00022989"/>
    </source>
</evidence>
<keyword evidence="4 9" id="KW-0812">Transmembrane</keyword>
<keyword evidence="3" id="KW-0633">Potassium transport</keyword>
<dbReference type="EMBL" id="JACRTB010000005">
    <property type="protein sequence ID" value="MBC8575494.1"/>
    <property type="molecule type" value="Genomic_DNA"/>
</dbReference>
<evidence type="ECO:0000256" key="2">
    <source>
        <dbReference type="ARBA" id="ARBA00022475"/>
    </source>
</evidence>
<keyword evidence="11" id="KW-1185">Reference proteome</keyword>
<keyword evidence="1" id="KW-0813">Transport</keyword>
<dbReference type="PANTHER" id="PTHR30607:SF2">
    <property type="entry name" value="POTASSIUM-TRANSPORTING ATPASE POTASSIUM-BINDING SUBUNIT"/>
    <property type="match status" value="1"/>
</dbReference>
<feature type="transmembrane region" description="Helical" evidence="9">
    <location>
        <begin position="6"/>
        <end position="26"/>
    </location>
</feature>
<comment type="caution">
    <text evidence="10">The sequence shown here is derived from an EMBL/GenBank/DDBJ whole genome shotgun (WGS) entry which is preliminary data.</text>
</comment>
<evidence type="ECO:0000256" key="9">
    <source>
        <dbReference type="SAM" id="Phobius"/>
    </source>
</evidence>
<keyword evidence="2" id="KW-1003">Cell membrane</keyword>
<protein>
    <submittedName>
        <fullName evidence="10">Potassium-transporting ATPase subunit KdpA</fullName>
    </submittedName>
</protein>
<proteinExistence type="predicted"/>
<dbReference type="PANTHER" id="PTHR30607">
    <property type="entry name" value="POTASSIUM-TRANSPORTING ATPASE A CHAIN"/>
    <property type="match status" value="1"/>
</dbReference>
<keyword evidence="6 9" id="KW-1133">Transmembrane helix</keyword>
<keyword evidence="7" id="KW-0406">Ion transport</keyword>
<evidence type="ECO:0000313" key="10">
    <source>
        <dbReference type="EMBL" id="MBC8575494.1"/>
    </source>
</evidence>
<gene>
    <name evidence="10" type="ORF">H8717_03575</name>
</gene>
<dbReference type="RefSeq" id="WP_262399122.1">
    <property type="nucleotide sequence ID" value="NZ_JACRTB010000005.1"/>
</dbReference>
<evidence type="ECO:0000313" key="11">
    <source>
        <dbReference type="Proteomes" id="UP000658131"/>
    </source>
</evidence>
<dbReference type="InterPro" id="IPR004623">
    <property type="entry name" value="KdpA"/>
</dbReference>
<evidence type="ECO:0000256" key="7">
    <source>
        <dbReference type="ARBA" id="ARBA00023065"/>
    </source>
</evidence>
<keyword evidence="8 9" id="KW-0472">Membrane</keyword>
<keyword evidence="5" id="KW-0630">Potassium</keyword>
<organism evidence="10 11">
    <name type="scientific">Yanshouia hominis</name>
    <dbReference type="NCBI Taxonomy" id="2763673"/>
    <lineage>
        <taxon>Bacteria</taxon>
        <taxon>Bacillati</taxon>
        <taxon>Bacillota</taxon>
        <taxon>Clostridia</taxon>
        <taxon>Eubacteriales</taxon>
        <taxon>Oscillospiraceae</taxon>
        <taxon>Yanshouia</taxon>
    </lineage>
</organism>
<dbReference type="Proteomes" id="UP000658131">
    <property type="component" value="Unassembled WGS sequence"/>
</dbReference>
<evidence type="ECO:0000256" key="3">
    <source>
        <dbReference type="ARBA" id="ARBA00022538"/>
    </source>
</evidence>
<reference evidence="10 11" key="1">
    <citation type="submission" date="2020-08" db="EMBL/GenBank/DDBJ databases">
        <title>Genome public.</title>
        <authorList>
            <person name="Liu C."/>
            <person name="Sun Q."/>
        </authorList>
    </citation>
    <scope>NUCLEOTIDE SEQUENCE [LARGE SCALE GENOMIC DNA]</scope>
    <source>
        <strain evidence="10 11">BX1</strain>
    </source>
</reference>
<evidence type="ECO:0000256" key="4">
    <source>
        <dbReference type="ARBA" id="ARBA00022692"/>
    </source>
</evidence>
<sequence>MNSTIQYILYLTVLTALAIPLGGYIARAMTGRPVLLSRVLRPCEDGIYRALNIDPCEEMGWKKYLLSAWRSWRARFHAGCPAVHSRVRIRWFWTAAG</sequence>
<evidence type="ECO:0000256" key="5">
    <source>
        <dbReference type="ARBA" id="ARBA00022958"/>
    </source>
</evidence>
<name>A0ABR7NGG5_9FIRM</name>